<name>A0ABY2SI18_9HYPH</name>
<sequence>MGINGAVAPLLCLVAGVALSGWAKTGEARRDPFRPGTETPSPAAAPSPVKGMVADGQRRHLWTTDRHGRWRRREPPLEGEPAAGDGDPAPQTP</sequence>
<dbReference type="EMBL" id="SZPQ01000023">
    <property type="protein sequence ID" value="TKI05008.1"/>
    <property type="molecule type" value="Genomic_DNA"/>
</dbReference>
<keyword evidence="3" id="KW-1185">Reference proteome</keyword>
<evidence type="ECO:0008006" key="4">
    <source>
        <dbReference type="Google" id="ProtNLM"/>
    </source>
</evidence>
<evidence type="ECO:0000313" key="2">
    <source>
        <dbReference type="EMBL" id="TKI05008.1"/>
    </source>
</evidence>
<dbReference type="Proteomes" id="UP000305202">
    <property type="component" value="Unassembled WGS sequence"/>
</dbReference>
<dbReference type="RefSeq" id="WP_136991149.1">
    <property type="nucleotide sequence ID" value="NZ_SZPQ01000023.1"/>
</dbReference>
<reference evidence="2 3" key="1">
    <citation type="submission" date="2019-04" db="EMBL/GenBank/DDBJ databases">
        <authorList>
            <person name="Li M."/>
            <person name="Gao C."/>
        </authorList>
    </citation>
    <scope>NUCLEOTIDE SEQUENCE [LARGE SCALE GENOMIC DNA]</scope>
    <source>
        <strain evidence="2 3">BGMRC 2031</strain>
    </source>
</reference>
<feature type="region of interest" description="Disordered" evidence="1">
    <location>
        <begin position="25"/>
        <end position="93"/>
    </location>
</feature>
<organism evidence="2 3">
    <name type="scientific">Martelella alba</name>
    <dbReference type="NCBI Taxonomy" id="2590451"/>
    <lineage>
        <taxon>Bacteria</taxon>
        <taxon>Pseudomonadati</taxon>
        <taxon>Pseudomonadota</taxon>
        <taxon>Alphaproteobacteria</taxon>
        <taxon>Hyphomicrobiales</taxon>
        <taxon>Aurantimonadaceae</taxon>
        <taxon>Martelella</taxon>
    </lineage>
</organism>
<proteinExistence type="predicted"/>
<protein>
    <recommendedName>
        <fullName evidence="4">Secreted protein</fullName>
    </recommendedName>
</protein>
<evidence type="ECO:0000256" key="1">
    <source>
        <dbReference type="SAM" id="MobiDB-lite"/>
    </source>
</evidence>
<comment type="caution">
    <text evidence="2">The sequence shown here is derived from an EMBL/GenBank/DDBJ whole genome shotgun (WGS) entry which is preliminary data.</text>
</comment>
<accession>A0ABY2SI18</accession>
<feature type="compositionally biased region" description="Basic and acidic residues" evidence="1">
    <location>
        <begin position="56"/>
        <end position="67"/>
    </location>
</feature>
<gene>
    <name evidence="2" type="ORF">FCN80_15890</name>
</gene>
<evidence type="ECO:0000313" key="3">
    <source>
        <dbReference type="Proteomes" id="UP000305202"/>
    </source>
</evidence>